<evidence type="ECO:0000256" key="1">
    <source>
        <dbReference type="SAM" id="MobiDB-lite"/>
    </source>
</evidence>
<dbReference type="EMBL" id="JOJR01002300">
    <property type="protein sequence ID" value="RCN28819.1"/>
    <property type="molecule type" value="Genomic_DNA"/>
</dbReference>
<evidence type="ECO:0008006" key="5">
    <source>
        <dbReference type="Google" id="ProtNLM"/>
    </source>
</evidence>
<dbReference type="InterPro" id="IPR019424">
    <property type="entry name" value="7TM_GPCR_Srsx"/>
</dbReference>
<proteinExistence type="predicted"/>
<comment type="caution">
    <text evidence="3">The sequence shown here is derived from an EMBL/GenBank/DDBJ whole genome shotgun (WGS) entry which is preliminary data.</text>
</comment>
<evidence type="ECO:0000313" key="4">
    <source>
        <dbReference type="Proteomes" id="UP000252519"/>
    </source>
</evidence>
<organism evidence="3 4">
    <name type="scientific">Ancylostoma caninum</name>
    <name type="common">Dog hookworm</name>
    <dbReference type="NCBI Taxonomy" id="29170"/>
    <lineage>
        <taxon>Eukaryota</taxon>
        <taxon>Metazoa</taxon>
        <taxon>Ecdysozoa</taxon>
        <taxon>Nematoda</taxon>
        <taxon>Chromadorea</taxon>
        <taxon>Rhabditida</taxon>
        <taxon>Rhabditina</taxon>
        <taxon>Rhabditomorpha</taxon>
        <taxon>Strongyloidea</taxon>
        <taxon>Ancylostomatidae</taxon>
        <taxon>Ancylostomatinae</taxon>
        <taxon>Ancylostoma</taxon>
    </lineage>
</organism>
<feature type="region of interest" description="Disordered" evidence="1">
    <location>
        <begin position="85"/>
        <end position="110"/>
    </location>
</feature>
<reference evidence="3 4" key="1">
    <citation type="submission" date="2014-10" db="EMBL/GenBank/DDBJ databases">
        <title>Draft genome of the hookworm Ancylostoma caninum.</title>
        <authorList>
            <person name="Mitreva M."/>
        </authorList>
    </citation>
    <scope>NUCLEOTIDE SEQUENCE [LARGE SCALE GENOMIC DNA]</scope>
    <source>
        <strain evidence="3 4">Baltimore</strain>
    </source>
</reference>
<dbReference type="OrthoDB" id="5873139at2759"/>
<keyword evidence="2" id="KW-0812">Transmembrane</keyword>
<dbReference type="AlphaFoldDB" id="A0A368FCS6"/>
<evidence type="ECO:0000313" key="3">
    <source>
        <dbReference type="EMBL" id="RCN28819.1"/>
    </source>
</evidence>
<sequence length="110" mass="13053">MLRIVSFMVAVFVCTWYLCILSMYVALRLNLQEDSMNYVMIFTTILAFIAYSQNFYVLWLHNPRYRRTFSEQMKWLNLCHFVRPSSKTTADSTEKSPQSTFGKDRNESPI</sequence>
<dbReference type="Gene3D" id="1.20.1070.10">
    <property type="entry name" value="Rhodopsin 7-helix transmembrane proteins"/>
    <property type="match status" value="1"/>
</dbReference>
<feature type="transmembrane region" description="Helical" evidence="2">
    <location>
        <begin position="39"/>
        <end position="60"/>
    </location>
</feature>
<protein>
    <recommendedName>
        <fullName evidence="5">G-protein coupled receptors family 1 profile domain-containing protein</fullName>
    </recommendedName>
</protein>
<keyword evidence="2" id="KW-1133">Transmembrane helix</keyword>
<accession>A0A368FCS6</accession>
<dbReference type="Pfam" id="PF10320">
    <property type="entry name" value="7TM_GPCR_Srsx"/>
    <property type="match status" value="1"/>
</dbReference>
<gene>
    <name evidence="3" type="ORF">ANCCAN_25430</name>
</gene>
<dbReference type="SUPFAM" id="SSF81321">
    <property type="entry name" value="Family A G protein-coupled receptor-like"/>
    <property type="match status" value="1"/>
</dbReference>
<name>A0A368FCS6_ANCCA</name>
<keyword evidence="4" id="KW-1185">Reference proteome</keyword>
<dbReference type="Proteomes" id="UP000252519">
    <property type="component" value="Unassembled WGS sequence"/>
</dbReference>
<feature type="compositionally biased region" description="Polar residues" evidence="1">
    <location>
        <begin position="85"/>
        <end position="101"/>
    </location>
</feature>
<keyword evidence="2" id="KW-0472">Membrane</keyword>
<feature type="transmembrane region" description="Helical" evidence="2">
    <location>
        <begin position="7"/>
        <end position="27"/>
    </location>
</feature>
<evidence type="ECO:0000256" key="2">
    <source>
        <dbReference type="SAM" id="Phobius"/>
    </source>
</evidence>